<dbReference type="EMBL" id="JASWJB010000348">
    <property type="protein sequence ID" value="KAK2591286.1"/>
    <property type="molecule type" value="Genomic_DNA"/>
</dbReference>
<reference evidence="1" key="1">
    <citation type="submission" date="2023-06" db="EMBL/GenBank/DDBJ databases">
        <title>Conoideocrella luteorostrata (Hypocreales: Clavicipitaceae), a potential biocontrol fungus for elongate hemlock scale in United States Christmas tree production areas.</title>
        <authorList>
            <person name="Barrett H."/>
            <person name="Lovett B."/>
            <person name="Macias A.M."/>
            <person name="Stajich J.E."/>
            <person name="Kasson M.T."/>
        </authorList>
    </citation>
    <scope>NUCLEOTIDE SEQUENCE</scope>
    <source>
        <strain evidence="1">ARSEF 14590</strain>
    </source>
</reference>
<gene>
    <name evidence="1" type="ORF">QQS21_011038</name>
</gene>
<evidence type="ECO:0000313" key="1">
    <source>
        <dbReference type="EMBL" id="KAK2591286.1"/>
    </source>
</evidence>
<accession>A0AAJ0CE37</accession>
<dbReference type="Pfam" id="PF13095">
    <property type="entry name" value="FTA2"/>
    <property type="match status" value="1"/>
</dbReference>
<sequence length="275" mass="31742">MPQRPANRWMLPPCEGPTLGRFLHHNASIQWLERLDANDEGELSTHGCVFRVLIKGKEYAIKVFKFYDPMSTNYFWGPILGEDTPLDTVAFYTDPFYAECRAYGRIQEEVKRKRLSNDIAVPCHGYLFLREEDQNVLDERKIELELWNVDMDYQTSTPGGCKPRAIVKDIAPTDTGVNSDSLERILRNLTRLNKQGIYNMDIRKDNYCAGRLVDFGSSWTEPHMILDACNARQSYASRAADRAMFDEMVREEEIPNPKDVKAIHAMKRRSQVVRG</sequence>
<protein>
    <submittedName>
        <fullName evidence="1">Uncharacterized protein</fullName>
    </submittedName>
</protein>
<dbReference type="Proteomes" id="UP001251528">
    <property type="component" value="Unassembled WGS sequence"/>
</dbReference>
<name>A0AAJ0CE37_9HYPO</name>
<comment type="caution">
    <text evidence="1">The sequence shown here is derived from an EMBL/GenBank/DDBJ whole genome shotgun (WGS) entry which is preliminary data.</text>
</comment>
<keyword evidence="2" id="KW-1185">Reference proteome</keyword>
<proteinExistence type="predicted"/>
<organism evidence="1 2">
    <name type="scientific">Conoideocrella luteorostrata</name>
    <dbReference type="NCBI Taxonomy" id="1105319"/>
    <lineage>
        <taxon>Eukaryota</taxon>
        <taxon>Fungi</taxon>
        <taxon>Dikarya</taxon>
        <taxon>Ascomycota</taxon>
        <taxon>Pezizomycotina</taxon>
        <taxon>Sordariomycetes</taxon>
        <taxon>Hypocreomycetidae</taxon>
        <taxon>Hypocreales</taxon>
        <taxon>Clavicipitaceae</taxon>
        <taxon>Conoideocrella</taxon>
    </lineage>
</organism>
<dbReference type="AlphaFoldDB" id="A0AAJ0CE37"/>
<dbReference type="InterPro" id="IPR025213">
    <property type="entry name" value="Sim4_Fta2"/>
</dbReference>
<evidence type="ECO:0000313" key="2">
    <source>
        <dbReference type="Proteomes" id="UP001251528"/>
    </source>
</evidence>